<proteinExistence type="predicted"/>
<dbReference type="EMBL" id="QUMU01000004">
    <property type="protein sequence ID" value="REG32909.1"/>
    <property type="molecule type" value="Genomic_DNA"/>
</dbReference>
<evidence type="ECO:0000313" key="1">
    <source>
        <dbReference type="EMBL" id="REG32909.1"/>
    </source>
</evidence>
<dbReference type="RefSeq" id="WP_116120057.1">
    <property type="nucleotide sequence ID" value="NZ_CP011509.1"/>
</dbReference>
<reference evidence="1 2" key="1">
    <citation type="submission" date="2018-08" db="EMBL/GenBank/DDBJ databases">
        <title>Genomic Encyclopedia of Archaeal and Bacterial Type Strains, Phase II (KMG-II): from individual species to whole genera.</title>
        <authorList>
            <person name="Goeker M."/>
        </authorList>
    </citation>
    <scope>NUCLEOTIDE SEQUENCE [LARGE SCALE GENOMIC DNA]</scope>
    <source>
        <strain evidence="1 2">DSM 2261</strain>
    </source>
</reference>
<comment type="caution">
    <text evidence="1">The sequence shown here is derived from an EMBL/GenBank/DDBJ whole genome shotgun (WGS) entry which is preliminary data.</text>
</comment>
<accession>A0ABX9K3Z4</accession>
<keyword evidence="2" id="KW-1185">Reference proteome</keyword>
<dbReference type="Proteomes" id="UP000256345">
    <property type="component" value="Unassembled WGS sequence"/>
</dbReference>
<protein>
    <submittedName>
        <fullName evidence="1">Uncharacterized protein</fullName>
    </submittedName>
</protein>
<gene>
    <name evidence="1" type="ORF">ATI61_104199</name>
</gene>
<name>A0ABX9K3Z4_9BACT</name>
<organism evidence="1 2">
    <name type="scientific">Archangium gephyra</name>
    <dbReference type="NCBI Taxonomy" id="48"/>
    <lineage>
        <taxon>Bacteria</taxon>
        <taxon>Pseudomonadati</taxon>
        <taxon>Myxococcota</taxon>
        <taxon>Myxococcia</taxon>
        <taxon>Myxococcales</taxon>
        <taxon>Cystobacterineae</taxon>
        <taxon>Archangiaceae</taxon>
        <taxon>Archangium</taxon>
    </lineage>
</organism>
<evidence type="ECO:0000313" key="2">
    <source>
        <dbReference type="Proteomes" id="UP000256345"/>
    </source>
</evidence>
<sequence>MKIQNLTLNIGALIGGNYLVTVNYTAHFSAVERFLAQGGLTFHEDIALFSEDPGAVASLSTLMNPNNIPIPPGAGPVQVPRTLTKQVAQAVLQEDPNPPHEIFARVRVMPTPNALPLGDTSDSNTKGVL</sequence>